<name>A0A4Y7M8Q9_9CRUS</name>
<dbReference type="InterPro" id="IPR037516">
    <property type="entry name" value="Tripartite_DENN"/>
</dbReference>
<feature type="region of interest" description="Disordered" evidence="2">
    <location>
        <begin position="1"/>
        <end position="20"/>
    </location>
</feature>
<comment type="similarity">
    <text evidence="1">Belongs to the DENND6 family.</text>
</comment>
<accession>A0A4Y7M8Q9</accession>
<dbReference type="PROSITE" id="PS50211">
    <property type="entry name" value="DENN"/>
    <property type="match status" value="1"/>
</dbReference>
<evidence type="ECO:0000256" key="1">
    <source>
        <dbReference type="ARBA" id="ARBA00007159"/>
    </source>
</evidence>
<sequence length="656" mass="73913">MATPAENNKVEPENSDSDTSFLSDVEEVDHMKILSSSGGDGLQFVDSYFQREASSLLTDNSDLYSNTGDESILNTSLLPWERLADWIHCFCVVTFDLEIGQMIEEIYPSHVTLSEQDKTNICYLAFPDSNSGCMGDTQFHFRIRQSSANVDGNNGSSQIDYSKNQSKFICNDICRYNQLCPPAFRTDSSYWWGFAYFRQVKDKNLRRGYFQKSLVIVTRLPFVELFQELMAVIAPEFFDKGSICLEISAKEIDQWPRPVPGIVLNLPLLGTLFQVRIPSFSAAASPSFSTSLAASPSKASTNSLLRRRCLIATDVDLYSALAPLLPHLQMLWELLVCGEPLVVMATSPSICSHVVQALVNLIHPLQYCLDYRPFFTIHDSEFKEYTGRPSDPPPSVLLGVTNPFFAKALQHWPHIIRIGGEILSSSAGLKIRASKSNVSSSSKMSECKPGVYTSYKPHLTRDKALLKLIAKGTQTRRPNQVQSALMRRHFLELTQSFIIPLERYFARLMPLQKSISPYKAVPGLSPFKAEEFLASVEHCGPQLTTGVKGDWTGLYRRFLRTRNFESWSQQRHQEANNKLRALQMDALSQSDITSWLQGKREVEVVDMVLRLREKLNVTLAEETLPVSPQTRLHLQGQLDTVLQSLPEDLRSVLKAS</sequence>
<dbReference type="InterPro" id="IPR024224">
    <property type="entry name" value="DENND6"/>
</dbReference>
<dbReference type="EMBL" id="LR007878">
    <property type="protein sequence ID" value="SVE77497.1"/>
    <property type="molecule type" value="mRNA"/>
</dbReference>
<evidence type="ECO:0000259" key="3">
    <source>
        <dbReference type="PROSITE" id="PS50211"/>
    </source>
</evidence>
<evidence type="ECO:0000313" key="5">
    <source>
        <dbReference type="EMBL" id="SVE78127.1"/>
    </source>
</evidence>
<organism evidence="5">
    <name type="scientific">Daphnia lumholtzi</name>
    <dbReference type="NCBI Taxonomy" id="42856"/>
    <lineage>
        <taxon>Eukaryota</taxon>
        <taxon>Metazoa</taxon>
        <taxon>Ecdysozoa</taxon>
        <taxon>Arthropoda</taxon>
        <taxon>Crustacea</taxon>
        <taxon>Branchiopoda</taxon>
        <taxon>Diplostraca</taxon>
        <taxon>Cladocera</taxon>
        <taxon>Anomopoda</taxon>
        <taxon>Daphniidae</taxon>
        <taxon>Daphnia</taxon>
    </lineage>
</organism>
<dbReference type="InterPro" id="IPR018307">
    <property type="entry name" value="ABL9/DENND6_dom"/>
</dbReference>
<dbReference type="PANTHER" id="PTHR13677">
    <property type="entry name" value="LD41638P"/>
    <property type="match status" value="1"/>
</dbReference>
<dbReference type="GO" id="GO:0055037">
    <property type="term" value="C:recycling endosome"/>
    <property type="evidence" value="ECO:0007669"/>
    <property type="project" value="TreeGrafter"/>
</dbReference>
<dbReference type="AlphaFoldDB" id="A0A4Y7M8Q9"/>
<feature type="domain" description="UDENN" evidence="3">
    <location>
        <begin position="88"/>
        <end position="578"/>
    </location>
</feature>
<evidence type="ECO:0000256" key="2">
    <source>
        <dbReference type="SAM" id="MobiDB-lite"/>
    </source>
</evidence>
<gene>
    <name evidence="5" type="primary">EOG090X031T</name>
</gene>
<reference evidence="5" key="1">
    <citation type="submission" date="2018-08" db="EMBL/GenBank/DDBJ databases">
        <authorList>
            <person name="Cornetti L."/>
        </authorList>
    </citation>
    <scope>NUCLEOTIDE SEQUENCE</scope>
    <source>
        <strain evidence="4">IN-PA-1</strain>
        <strain evidence="5">US-MO</strain>
    </source>
</reference>
<evidence type="ECO:0000313" key="4">
    <source>
        <dbReference type="EMBL" id="SVE77497.1"/>
    </source>
</evidence>
<dbReference type="GO" id="GO:0005085">
    <property type="term" value="F:guanyl-nucleotide exchange factor activity"/>
    <property type="evidence" value="ECO:0007669"/>
    <property type="project" value="InterPro"/>
</dbReference>
<proteinExistence type="evidence at transcript level"/>
<dbReference type="EMBL" id="LR008508">
    <property type="protein sequence ID" value="SVE78127.1"/>
    <property type="molecule type" value="mRNA"/>
</dbReference>
<protein>
    <submittedName>
        <fullName evidence="5">EOG090X031T</fullName>
    </submittedName>
</protein>
<dbReference type="Pfam" id="PF09794">
    <property type="entry name" value="Avl9"/>
    <property type="match status" value="1"/>
</dbReference>
<dbReference type="PANTHER" id="PTHR13677:SF0">
    <property type="entry name" value="LD41638P"/>
    <property type="match status" value="1"/>
</dbReference>